<dbReference type="AlphaFoldDB" id="A0A919CC44"/>
<dbReference type="GO" id="GO:0045892">
    <property type="term" value="P:negative regulation of DNA-templated transcription"/>
    <property type="evidence" value="ECO:0007669"/>
    <property type="project" value="InterPro"/>
</dbReference>
<dbReference type="InterPro" id="IPR050109">
    <property type="entry name" value="HTH-type_TetR-like_transc_reg"/>
</dbReference>
<name>A0A919CC44_9ACTN</name>
<accession>A0A919CC44</accession>
<dbReference type="InterPro" id="IPR036271">
    <property type="entry name" value="Tet_transcr_reg_TetR-rel_C_sf"/>
</dbReference>
<evidence type="ECO:0000256" key="1">
    <source>
        <dbReference type="ARBA" id="ARBA00023015"/>
    </source>
</evidence>
<keyword evidence="3" id="KW-0804">Transcription</keyword>
<dbReference type="Pfam" id="PF02909">
    <property type="entry name" value="TetR_C_1"/>
    <property type="match status" value="1"/>
</dbReference>
<evidence type="ECO:0000256" key="2">
    <source>
        <dbReference type="ARBA" id="ARBA00023125"/>
    </source>
</evidence>
<keyword evidence="2 4" id="KW-0238">DNA-binding</keyword>
<gene>
    <name evidence="7" type="ORF">GCM10010334_50770</name>
</gene>
<dbReference type="InterPro" id="IPR001647">
    <property type="entry name" value="HTH_TetR"/>
</dbReference>
<evidence type="ECO:0000259" key="6">
    <source>
        <dbReference type="PROSITE" id="PS50977"/>
    </source>
</evidence>
<organism evidence="7 8">
    <name type="scientific">Streptomyces finlayi</name>
    <dbReference type="NCBI Taxonomy" id="67296"/>
    <lineage>
        <taxon>Bacteria</taxon>
        <taxon>Bacillati</taxon>
        <taxon>Actinomycetota</taxon>
        <taxon>Actinomycetes</taxon>
        <taxon>Kitasatosporales</taxon>
        <taxon>Streptomycetaceae</taxon>
        <taxon>Streptomyces</taxon>
    </lineage>
</organism>
<comment type="caution">
    <text evidence="7">The sequence shown here is derived from an EMBL/GenBank/DDBJ whole genome shotgun (WGS) entry which is preliminary data.</text>
</comment>
<feature type="compositionally biased region" description="Low complexity" evidence="5">
    <location>
        <begin position="13"/>
        <end position="24"/>
    </location>
</feature>
<dbReference type="PANTHER" id="PTHR30055:SF151">
    <property type="entry name" value="TRANSCRIPTIONAL REGULATORY PROTEIN"/>
    <property type="match status" value="1"/>
</dbReference>
<reference evidence="7" key="2">
    <citation type="submission" date="2020-09" db="EMBL/GenBank/DDBJ databases">
        <authorList>
            <person name="Sun Q."/>
            <person name="Ohkuma M."/>
        </authorList>
    </citation>
    <scope>NUCLEOTIDE SEQUENCE</scope>
    <source>
        <strain evidence="7">JCM 4637</strain>
    </source>
</reference>
<reference evidence="7" key="1">
    <citation type="journal article" date="2014" name="Int. J. Syst. Evol. Microbiol.">
        <title>Complete genome sequence of Corynebacterium casei LMG S-19264T (=DSM 44701T), isolated from a smear-ripened cheese.</title>
        <authorList>
            <consortium name="US DOE Joint Genome Institute (JGI-PGF)"/>
            <person name="Walter F."/>
            <person name="Albersmeier A."/>
            <person name="Kalinowski J."/>
            <person name="Ruckert C."/>
        </authorList>
    </citation>
    <scope>NUCLEOTIDE SEQUENCE</scope>
    <source>
        <strain evidence="7">JCM 4637</strain>
    </source>
</reference>
<dbReference type="GO" id="GO:0003700">
    <property type="term" value="F:DNA-binding transcription factor activity"/>
    <property type="evidence" value="ECO:0007669"/>
    <property type="project" value="TreeGrafter"/>
</dbReference>
<evidence type="ECO:0000313" key="8">
    <source>
        <dbReference type="Proteomes" id="UP000638353"/>
    </source>
</evidence>
<evidence type="ECO:0000256" key="4">
    <source>
        <dbReference type="PROSITE-ProRule" id="PRU00335"/>
    </source>
</evidence>
<dbReference type="Proteomes" id="UP000638353">
    <property type="component" value="Unassembled WGS sequence"/>
</dbReference>
<dbReference type="InterPro" id="IPR004111">
    <property type="entry name" value="Repressor_TetR_C"/>
</dbReference>
<feature type="domain" description="HTH tetR-type" evidence="6">
    <location>
        <begin position="60"/>
        <end position="120"/>
    </location>
</feature>
<dbReference type="PROSITE" id="PS50977">
    <property type="entry name" value="HTH_TETR_2"/>
    <property type="match status" value="1"/>
</dbReference>
<dbReference type="PANTHER" id="PTHR30055">
    <property type="entry name" value="HTH-TYPE TRANSCRIPTIONAL REGULATOR RUTR"/>
    <property type="match status" value="1"/>
</dbReference>
<feature type="region of interest" description="Disordered" evidence="5">
    <location>
        <begin position="1"/>
        <end position="24"/>
    </location>
</feature>
<sequence>MTRMSDTDHTETTEPTDTTDTTDTTADLAEVAKERVGALRPSLELLWGTGERPSRGPKRGLSLEAVVDAAVKLADTEGLDTLSMRRLAGELGTGTMSLYRYVPGKTELLDLMLDRVQDEPAETHDPAAAKDWQGAVSAIAHGALELHLRHPWLLKVNQSRALMGPRSLRIMERSLAGLRGMTGLSDPELISVYMAVQSFAKGTARMVVETREAAEETGLGHEAFWAGQAPYLERAMASGDYPLMATLSEDTFDPAFDHFGFGLARLVDGFAALVAARAAGR</sequence>
<dbReference type="Gene3D" id="1.10.10.60">
    <property type="entry name" value="Homeodomain-like"/>
    <property type="match status" value="1"/>
</dbReference>
<dbReference type="GO" id="GO:0000976">
    <property type="term" value="F:transcription cis-regulatory region binding"/>
    <property type="evidence" value="ECO:0007669"/>
    <property type="project" value="TreeGrafter"/>
</dbReference>
<evidence type="ECO:0000313" key="7">
    <source>
        <dbReference type="EMBL" id="GHD03246.1"/>
    </source>
</evidence>
<evidence type="ECO:0000256" key="5">
    <source>
        <dbReference type="SAM" id="MobiDB-lite"/>
    </source>
</evidence>
<evidence type="ECO:0000256" key="3">
    <source>
        <dbReference type="ARBA" id="ARBA00023163"/>
    </source>
</evidence>
<dbReference type="SUPFAM" id="SSF46689">
    <property type="entry name" value="Homeodomain-like"/>
    <property type="match status" value="1"/>
</dbReference>
<proteinExistence type="predicted"/>
<dbReference type="EMBL" id="BMVC01000010">
    <property type="protein sequence ID" value="GHD03246.1"/>
    <property type="molecule type" value="Genomic_DNA"/>
</dbReference>
<protein>
    <submittedName>
        <fullName evidence="7">TetR family transcriptional regulator</fullName>
    </submittedName>
</protein>
<feature type="DNA-binding region" description="H-T-H motif" evidence="4">
    <location>
        <begin position="83"/>
        <end position="102"/>
    </location>
</feature>
<dbReference type="Gene3D" id="1.10.357.10">
    <property type="entry name" value="Tetracycline Repressor, domain 2"/>
    <property type="match status" value="1"/>
</dbReference>
<dbReference type="InterPro" id="IPR009057">
    <property type="entry name" value="Homeodomain-like_sf"/>
</dbReference>
<dbReference type="Pfam" id="PF00440">
    <property type="entry name" value="TetR_N"/>
    <property type="match status" value="1"/>
</dbReference>
<feature type="compositionally biased region" description="Basic and acidic residues" evidence="5">
    <location>
        <begin position="1"/>
        <end position="12"/>
    </location>
</feature>
<keyword evidence="1" id="KW-0805">Transcription regulation</keyword>
<dbReference type="SUPFAM" id="SSF48498">
    <property type="entry name" value="Tetracyclin repressor-like, C-terminal domain"/>
    <property type="match status" value="1"/>
</dbReference>